<name>A0A4U5PEN0_STECR</name>
<proteinExistence type="predicted"/>
<feature type="compositionally biased region" description="Basic and acidic residues" evidence="1">
    <location>
        <begin position="212"/>
        <end position="231"/>
    </location>
</feature>
<reference evidence="2 3" key="1">
    <citation type="journal article" date="2015" name="Genome Biol.">
        <title>Comparative genomics of Steinernema reveals deeply conserved gene regulatory networks.</title>
        <authorList>
            <person name="Dillman A.R."/>
            <person name="Macchietto M."/>
            <person name="Porter C.F."/>
            <person name="Rogers A."/>
            <person name="Williams B."/>
            <person name="Antoshechkin I."/>
            <person name="Lee M.M."/>
            <person name="Goodwin Z."/>
            <person name="Lu X."/>
            <person name="Lewis E.E."/>
            <person name="Goodrich-Blair H."/>
            <person name="Stock S.P."/>
            <person name="Adams B.J."/>
            <person name="Sternberg P.W."/>
            <person name="Mortazavi A."/>
        </authorList>
    </citation>
    <scope>NUCLEOTIDE SEQUENCE [LARGE SCALE GENOMIC DNA]</scope>
    <source>
        <strain evidence="2 3">ALL</strain>
    </source>
</reference>
<keyword evidence="3" id="KW-1185">Reference proteome</keyword>
<feature type="region of interest" description="Disordered" evidence="1">
    <location>
        <begin position="135"/>
        <end position="308"/>
    </location>
</feature>
<feature type="region of interest" description="Disordered" evidence="1">
    <location>
        <begin position="16"/>
        <end position="122"/>
    </location>
</feature>
<accession>A0A4U5PEN0</accession>
<gene>
    <name evidence="2" type="ORF">L596_009178</name>
</gene>
<feature type="compositionally biased region" description="Pro residues" evidence="1">
    <location>
        <begin position="256"/>
        <end position="269"/>
    </location>
</feature>
<feature type="compositionally biased region" description="Polar residues" evidence="1">
    <location>
        <begin position="94"/>
        <end position="106"/>
    </location>
</feature>
<comment type="caution">
    <text evidence="2">The sequence shown here is derived from an EMBL/GenBank/DDBJ whole genome shotgun (WGS) entry which is preliminary data.</text>
</comment>
<protein>
    <submittedName>
        <fullName evidence="2">Uncharacterized protein</fullName>
    </submittedName>
</protein>
<feature type="compositionally biased region" description="Polar residues" evidence="1">
    <location>
        <begin position="177"/>
        <end position="189"/>
    </location>
</feature>
<feature type="compositionally biased region" description="Basic and acidic residues" evidence="1">
    <location>
        <begin position="19"/>
        <end position="34"/>
    </location>
</feature>
<feature type="region of interest" description="Disordered" evidence="1">
    <location>
        <begin position="395"/>
        <end position="457"/>
    </location>
</feature>
<feature type="compositionally biased region" description="Polar residues" evidence="1">
    <location>
        <begin position="416"/>
        <end position="430"/>
    </location>
</feature>
<feature type="compositionally biased region" description="Polar residues" evidence="1">
    <location>
        <begin position="234"/>
        <end position="243"/>
    </location>
</feature>
<evidence type="ECO:0000313" key="3">
    <source>
        <dbReference type="Proteomes" id="UP000298663"/>
    </source>
</evidence>
<organism evidence="2 3">
    <name type="scientific">Steinernema carpocapsae</name>
    <name type="common">Entomopathogenic nematode</name>
    <dbReference type="NCBI Taxonomy" id="34508"/>
    <lineage>
        <taxon>Eukaryota</taxon>
        <taxon>Metazoa</taxon>
        <taxon>Ecdysozoa</taxon>
        <taxon>Nematoda</taxon>
        <taxon>Chromadorea</taxon>
        <taxon>Rhabditida</taxon>
        <taxon>Tylenchina</taxon>
        <taxon>Panagrolaimomorpha</taxon>
        <taxon>Strongyloidoidea</taxon>
        <taxon>Steinernematidae</taxon>
        <taxon>Steinernema</taxon>
    </lineage>
</organism>
<reference evidence="2 3" key="2">
    <citation type="journal article" date="2019" name="G3 (Bethesda)">
        <title>Hybrid Assembly of the Genome of the Entomopathogenic Nematode Steinernema carpocapsae Identifies the X-Chromosome.</title>
        <authorList>
            <person name="Serra L."/>
            <person name="Macchietto M."/>
            <person name="Macias-Munoz A."/>
            <person name="McGill C.J."/>
            <person name="Rodriguez I.M."/>
            <person name="Rodriguez B."/>
            <person name="Murad R."/>
            <person name="Mortazavi A."/>
        </authorList>
    </citation>
    <scope>NUCLEOTIDE SEQUENCE [LARGE SCALE GENOMIC DNA]</scope>
    <source>
        <strain evidence="2 3">ALL</strain>
    </source>
</reference>
<evidence type="ECO:0000256" key="1">
    <source>
        <dbReference type="SAM" id="MobiDB-lite"/>
    </source>
</evidence>
<feature type="region of interest" description="Disordered" evidence="1">
    <location>
        <begin position="336"/>
        <end position="383"/>
    </location>
</feature>
<sequence>MIKKIVKPTPAPRVLVSKRKVEQSQDDNTFERSSVRVPQAAPRRSAPFPAKTTCPDPSVHLSLKSPEANSNKAPYLSKKELNSAKSKSAVKAVENSSSKTLFVTTKQRPEKSFTSETSPLKGLVAERRNSLLAAAAASNSQPWIPGRNSCGPRINSDEAKGSRSVHTAQEPSERYSGPSTAKLISSKSAADNPPSKRVLSHQVPKKAGSQRIMEDSRIDSERSLHPQDKRSVSFGLSSAQTPSWVDRLSKAKGPRTPEPPTTAPPPLPQNLPKRRVSQVSSGKSSKSASGPPMKKRLSGLSIGNRSTTLVKDLSVTPKAAELVKVVAKSPTTGLQHSASTVTARELSPLSPRSSGYATAIEPAKVTPKSPIAGPKRSLSTSSVVTARSAGSAVTARELSPLSPRTSGYPTAIEASARSSGYPTAVSPSETSVRRRLPSLSPLKPQNNNSSDSLVVKTSDIFDSRNPIRLYPRRSSSSGSVASMDSVGNDSDEIAIVCDTGKNNRKILMRLKIDTLVDGDGDSINGKPKVHELMLNKSIVFKKVN</sequence>
<evidence type="ECO:0000313" key="2">
    <source>
        <dbReference type="EMBL" id="TKR94952.1"/>
    </source>
</evidence>
<feature type="compositionally biased region" description="Low complexity" evidence="1">
    <location>
        <begin position="277"/>
        <end position="292"/>
    </location>
</feature>
<dbReference type="Proteomes" id="UP000298663">
    <property type="component" value="Unassembled WGS sequence"/>
</dbReference>
<feature type="compositionally biased region" description="Polar residues" evidence="1">
    <location>
        <begin position="443"/>
        <end position="452"/>
    </location>
</feature>
<dbReference type="EMBL" id="AZBU02000002">
    <property type="protein sequence ID" value="TKR94952.1"/>
    <property type="molecule type" value="Genomic_DNA"/>
</dbReference>
<dbReference type="AlphaFoldDB" id="A0A4U5PEN0"/>